<dbReference type="GO" id="GO:0017119">
    <property type="term" value="C:Golgi transport complex"/>
    <property type="evidence" value="ECO:0007669"/>
    <property type="project" value="TreeGrafter"/>
</dbReference>
<dbReference type="PANTHER" id="PTHR24016:SF0">
    <property type="entry name" value="CONSERVED OLIGOMERIC GOLGI COMPLEX SUBUNIT 4"/>
    <property type="match status" value="1"/>
</dbReference>
<accession>A0A1I8FB28</accession>
<sequence length="469" mass="50340">MRMTADASEGSTLEASFGSSTPNPRPEQCEKARIAASSAAGQDGGAWAAQQLLQLYEAVAASVEVHQPLVGRRFYGPGHLFASAAGACKIEVDAQAKRIVDRFRSLRAILDSRVRLARTSATRHQQSQQQYGPGASSWTPSQLDAVLSELAVLSSRTELYLEICFSQVLSQIGQLPIAKGGGSGRRSAFAELFQLASADATCAALNRAADVAEAQLIGALRIPSRPRISLSGWGVSRQSAGPQTPAGIRHTSGAGRGTREKLLSCLQAMDRWFGRKLWPRIVNEGVECLTEILAAGLSHVITEEELLAYEASDPGWRRPAFALANWLTDSSACCCRRCLTPCCKVSVLASCVLRAEKLIARKTVQQAGGTAADRPEGPLFWPPASAPGPLGVSEIDWPGLSQTRHAAGSREPGRADRLAGPNLSWPGELTPAERARHVLALRVDFRQDDVRETAVVDFVNMVAVWTLQN</sequence>
<dbReference type="GO" id="GO:0007030">
    <property type="term" value="P:Golgi organization"/>
    <property type="evidence" value="ECO:0007669"/>
    <property type="project" value="TreeGrafter"/>
</dbReference>
<dbReference type="AlphaFoldDB" id="A0A1I8FB28"/>
<proteinExistence type="predicted"/>
<feature type="region of interest" description="Disordered" evidence="1">
    <location>
        <begin position="1"/>
        <end position="27"/>
    </location>
</feature>
<dbReference type="Proteomes" id="UP000095280">
    <property type="component" value="Unplaced"/>
</dbReference>
<feature type="compositionally biased region" description="Polar residues" evidence="1">
    <location>
        <begin position="9"/>
        <end position="22"/>
    </location>
</feature>
<dbReference type="PANTHER" id="PTHR24016">
    <property type="entry name" value="CONSERVED OLIGOMERIC GOLGI COMPLEX SUBUNIT 4"/>
    <property type="match status" value="1"/>
</dbReference>
<protein>
    <submittedName>
        <fullName evidence="4">Conserved oligomeric Golgi complex subunit 4</fullName>
    </submittedName>
</protein>
<feature type="region of interest" description="Disordered" evidence="1">
    <location>
        <begin position="402"/>
        <end position="426"/>
    </location>
</feature>
<name>A0A1I8FB28_9PLAT</name>
<organism evidence="3 4">
    <name type="scientific">Macrostomum lignano</name>
    <dbReference type="NCBI Taxonomy" id="282301"/>
    <lineage>
        <taxon>Eukaryota</taxon>
        <taxon>Metazoa</taxon>
        <taxon>Spiralia</taxon>
        <taxon>Lophotrochozoa</taxon>
        <taxon>Platyhelminthes</taxon>
        <taxon>Rhabditophora</taxon>
        <taxon>Macrostomorpha</taxon>
        <taxon>Macrostomida</taxon>
        <taxon>Macrostomidae</taxon>
        <taxon>Macrostomum</taxon>
    </lineage>
</organism>
<feature type="domain" description="COG4 transport protein middle alpha-helical bundle" evidence="2">
    <location>
        <begin position="49"/>
        <end position="273"/>
    </location>
</feature>
<feature type="region of interest" description="Disordered" evidence="1">
    <location>
        <begin position="236"/>
        <end position="255"/>
    </location>
</feature>
<evidence type="ECO:0000313" key="4">
    <source>
        <dbReference type="WBParaSite" id="maker-unitig_27522-snap-gene-0.2-mRNA-1"/>
    </source>
</evidence>
<reference evidence="4" key="1">
    <citation type="submission" date="2016-11" db="UniProtKB">
        <authorList>
            <consortium name="WormBaseParasite"/>
        </authorList>
    </citation>
    <scope>IDENTIFICATION</scope>
</reference>
<evidence type="ECO:0000259" key="2">
    <source>
        <dbReference type="Pfam" id="PF08318"/>
    </source>
</evidence>
<evidence type="ECO:0000256" key="1">
    <source>
        <dbReference type="SAM" id="MobiDB-lite"/>
    </source>
</evidence>
<dbReference type="InterPro" id="IPR048682">
    <property type="entry name" value="COG4"/>
</dbReference>
<dbReference type="Pfam" id="PF08318">
    <property type="entry name" value="COG4_m"/>
    <property type="match status" value="1"/>
</dbReference>
<dbReference type="InterPro" id="IPR013167">
    <property type="entry name" value="COG4_M"/>
</dbReference>
<keyword evidence="3" id="KW-1185">Reference proteome</keyword>
<dbReference type="GO" id="GO:0006890">
    <property type="term" value="P:retrograde vesicle-mediated transport, Golgi to endoplasmic reticulum"/>
    <property type="evidence" value="ECO:0007669"/>
    <property type="project" value="TreeGrafter"/>
</dbReference>
<evidence type="ECO:0000313" key="3">
    <source>
        <dbReference type="Proteomes" id="UP000095280"/>
    </source>
</evidence>
<dbReference type="WBParaSite" id="maker-unitig_27522-snap-gene-0.2-mRNA-1">
    <property type="protein sequence ID" value="maker-unitig_27522-snap-gene-0.2-mRNA-1"/>
    <property type="gene ID" value="maker-unitig_27522-snap-gene-0.2"/>
</dbReference>